<comment type="caution">
    <text evidence="1">The sequence shown here is derived from an EMBL/GenBank/DDBJ whole genome shotgun (WGS) entry which is preliminary data.</text>
</comment>
<sequence length="139" mass="15535">MSCDFIMPGQPLWQTAKPIINSLRKLIEEGRAVRFKEDAMGWQYVGEEIFGEMSKLKTDVEAKGYTVHEFTVFHFIAGRNLSTPTSRLLLLPISGASDITNGITPGGPLELESYWDIDDKRDLIPRDRSGADVVVVAIH</sequence>
<dbReference type="Proteomes" id="UP000191672">
    <property type="component" value="Unassembled WGS sequence"/>
</dbReference>
<proteinExistence type="predicted"/>
<name>A0A1V6PL05_9EURO</name>
<reference evidence="2" key="1">
    <citation type="journal article" date="2017" name="Nat. Microbiol.">
        <title>Global analysis of biosynthetic gene clusters reveals vast potential of secondary metabolite production in Penicillium species.</title>
        <authorList>
            <person name="Nielsen J.C."/>
            <person name="Grijseels S."/>
            <person name="Prigent S."/>
            <person name="Ji B."/>
            <person name="Dainat J."/>
            <person name="Nielsen K.F."/>
            <person name="Frisvad J.C."/>
            <person name="Workman M."/>
            <person name="Nielsen J."/>
        </authorList>
    </citation>
    <scope>NUCLEOTIDE SEQUENCE [LARGE SCALE GENOMIC DNA]</scope>
    <source>
        <strain evidence="2">IBT 31811</strain>
    </source>
</reference>
<accession>A0A1V6PL05</accession>
<gene>
    <name evidence="1" type="ORF">PENANT_c108G08999</name>
</gene>
<keyword evidence="2" id="KW-1185">Reference proteome</keyword>
<organism evidence="1 2">
    <name type="scientific">Penicillium antarcticum</name>
    <dbReference type="NCBI Taxonomy" id="416450"/>
    <lineage>
        <taxon>Eukaryota</taxon>
        <taxon>Fungi</taxon>
        <taxon>Dikarya</taxon>
        <taxon>Ascomycota</taxon>
        <taxon>Pezizomycotina</taxon>
        <taxon>Eurotiomycetes</taxon>
        <taxon>Eurotiomycetidae</taxon>
        <taxon>Eurotiales</taxon>
        <taxon>Aspergillaceae</taxon>
        <taxon>Penicillium</taxon>
    </lineage>
</organism>
<evidence type="ECO:0000313" key="2">
    <source>
        <dbReference type="Proteomes" id="UP000191672"/>
    </source>
</evidence>
<dbReference type="AlphaFoldDB" id="A0A1V6PL05"/>
<protein>
    <submittedName>
        <fullName evidence="1">Uncharacterized protein</fullName>
    </submittedName>
</protein>
<evidence type="ECO:0000313" key="1">
    <source>
        <dbReference type="EMBL" id="OQD77377.1"/>
    </source>
</evidence>
<dbReference type="EMBL" id="MDYN01000108">
    <property type="protein sequence ID" value="OQD77377.1"/>
    <property type="molecule type" value="Genomic_DNA"/>
</dbReference>